<protein>
    <recommendedName>
        <fullName evidence="6">Chromo domain-containing protein</fullName>
    </recommendedName>
</protein>
<proteinExistence type="predicted"/>
<evidence type="ECO:0000256" key="3">
    <source>
        <dbReference type="SAM" id="MobiDB-lite"/>
    </source>
</evidence>
<keyword evidence="1" id="KW-0489">Methyltransferase</keyword>
<feature type="region of interest" description="Disordered" evidence="3">
    <location>
        <begin position="639"/>
        <end position="658"/>
    </location>
</feature>
<keyword evidence="5" id="KW-1185">Reference proteome</keyword>
<dbReference type="SUPFAM" id="SSF53335">
    <property type="entry name" value="S-adenosyl-L-methionine-dependent methyltransferases"/>
    <property type="match status" value="1"/>
</dbReference>
<sequence length="1181" mass="127719">MDRNDTVEEISELYYCEAHDRYHCTVQWSSGKTTPRVSVKELICSCPSQDVRALINDAKKRGLPLIPLSAHDATYNINRVLDVDERRQKLRVHWVGDTPTWEPFSCVEEFHRLWGSIKEILSLMRAPGDGPEALDQDGDGPEESDQTGPTCAAGFDRSIRHSRDQSDNPSLQQHTNIKTLLDLPSLPQLCRTCCSGHRAVRAGPTCVVCLSSCERGGKPPVKCSQEGCVRYWHPECYQEVVPSFMHTSSRPFCPSSIHAFPEQDAPAAHGASSSAAAASASAASATAAPRSVCTSGDGLPDHMRHQYWVVGPIGRDGCKMVVVRLPEGLTVRGVAKAGEKETATVDVDLVYESGVMSSLVNPSSPHPFPPPPQLIDMETDKRPRPLLGHSLPKPIKVSPSQLLFPVDMHHCACGSVQSPCSAHIQAPHPASSPYPLRVYCKTVMIHQEEQGQTTGGEGAPRRSVRLASSPIDSPEGFLPPQWRHTGVTGLSADFQWSPHSEGFTGIPPIVCPSKEAIELLNGGTRACEGKRIDTDESATTLDIFGGMGNVSEAMLRAKREFGSGGKHIAIDKKTVCATVIKEDVKRGGGGGDGGGGGVEVWEDNALDMFRIMTDLARGGPAHDDLANLDRAKRLLPSVGVADSTDGTSSSSSSSSSAAESDKAMVRVAAACPPCQAFTSFEEMRRDAPVHHPQLRVLFIETVQAMIMIGAPVAVIENVMGLAESPRNRPLFEQCIADILSAGLQFRCLVVNASEHGSAAHRRRLVAIMAQPGYPLPEPTVIAPSSAAARGDSVLLDAINTVLQVYIHMYNTETPDAKAFVLAELQHWPWNVFHYTLKEACEHRLAHGEHPMTARYAKLSELLEGVAKRVWPADGFQRPKCKPRKGSDWGWEELLSPANMSALCAELEMAAPTLTRQPLSLSWVNVDTHAETAAASGDGAAVKGVKRRKTTHHSAQKCKHPEVPMAVCAQLQGVLHRLPPLMALLNSQRCANLDGCAKTLLRDLLGNAVNMETAVDVTRPLFHSLARRDCISPPQEVLNQRLGIVTPPHTVLPPLARHQPPSAEEIADMMMLRIPHNKNWDRIVDSFNSGSMTRLQEEDEDEDDITTPAAAAAAAAMPADTPPMHDWENDPVEGMGADGMMAVDEEGGGAVLQEPPAPPSPGPLASPMPHTHGHTEPRTCCR</sequence>
<accession>A0A0G4EU92</accession>
<evidence type="ECO:0000313" key="5">
    <source>
        <dbReference type="Proteomes" id="UP000041254"/>
    </source>
</evidence>
<feature type="compositionally biased region" description="Acidic residues" evidence="3">
    <location>
        <begin position="132"/>
        <end position="145"/>
    </location>
</feature>
<name>A0A0G4EU92_VITBC</name>
<dbReference type="EMBL" id="CDMY01000315">
    <property type="protein sequence ID" value="CEM01987.1"/>
    <property type="molecule type" value="Genomic_DNA"/>
</dbReference>
<feature type="region of interest" description="Disordered" evidence="3">
    <location>
        <begin position="1145"/>
        <end position="1181"/>
    </location>
</feature>
<dbReference type="VEuPathDB" id="CryptoDB:Vbra_13374"/>
<evidence type="ECO:0000256" key="1">
    <source>
        <dbReference type="ARBA" id="ARBA00022603"/>
    </source>
</evidence>
<gene>
    <name evidence="4" type="ORF">Vbra_13374</name>
</gene>
<evidence type="ECO:0008006" key="6">
    <source>
        <dbReference type="Google" id="ProtNLM"/>
    </source>
</evidence>
<dbReference type="InterPro" id="IPR029063">
    <property type="entry name" value="SAM-dependent_MTases_sf"/>
</dbReference>
<evidence type="ECO:0000313" key="4">
    <source>
        <dbReference type="EMBL" id="CEM01987.1"/>
    </source>
</evidence>
<dbReference type="Pfam" id="PF00145">
    <property type="entry name" value="DNA_methylase"/>
    <property type="match status" value="1"/>
</dbReference>
<feature type="region of interest" description="Disordered" evidence="3">
    <location>
        <begin position="448"/>
        <end position="480"/>
    </location>
</feature>
<evidence type="ECO:0000256" key="2">
    <source>
        <dbReference type="ARBA" id="ARBA00022679"/>
    </source>
</evidence>
<feature type="compositionally biased region" description="Basic and acidic residues" evidence="3">
    <location>
        <begin position="1172"/>
        <end position="1181"/>
    </location>
</feature>
<dbReference type="Proteomes" id="UP000041254">
    <property type="component" value="Unassembled WGS sequence"/>
</dbReference>
<feature type="region of interest" description="Disordered" evidence="3">
    <location>
        <begin position="126"/>
        <end position="154"/>
    </location>
</feature>
<keyword evidence="2" id="KW-0808">Transferase</keyword>
<organism evidence="4 5">
    <name type="scientific">Vitrella brassicaformis (strain CCMP3155)</name>
    <dbReference type="NCBI Taxonomy" id="1169540"/>
    <lineage>
        <taxon>Eukaryota</taxon>
        <taxon>Sar</taxon>
        <taxon>Alveolata</taxon>
        <taxon>Colpodellida</taxon>
        <taxon>Vitrellaceae</taxon>
        <taxon>Vitrella</taxon>
    </lineage>
</organism>
<dbReference type="InterPro" id="IPR001525">
    <property type="entry name" value="C5_MeTfrase"/>
</dbReference>
<feature type="compositionally biased region" description="Pro residues" evidence="3">
    <location>
        <begin position="1154"/>
        <end position="1165"/>
    </location>
</feature>
<dbReference type="GO" id="GO:0008168">
    <property type="term" value="F:methyltransferase activity"/>
    <property type="evidence" value="ECO:0007669"/>
    <property type="project" value="UniProtKB-KW"/>
</dbReference>
<dbReference type="GO" id="GO:0032259">
    <property type="term" value="P:methylation"/>
    <property type="evidence" value="ECO:0007669"/>
    <property type="project" value="UniProtKB-KW"/>
</dbReference>
<dbReference type="Gene3D" id="3.40.50.150">
    <property type="entry name" value="Vaccinia Virus protein VP39"/>
    <property type="match status" value="1"/>
</dbReference>
<dbReference type="InParanoid" id="A0A0G4EU92"/>
<reference evidence="4 5" key="1">
    <citation type="submission" date="2014-11" db="EMBL/GenBank/DDBJ databases">
        <authorList>
            <person name="Zhu J."/>
            <person name="Qi W."/>
            <person name="Song R."/>
        </authorList>
    </citation>
    <scope>NUCLEOTIDE SEQUENCE [LARGE SCALE GENOMIC DNA]</scope>
</reference>
<dbReference type="AlphaFoldDB" id="A0A0G4EU92"/>